<keyword evidence="2 6" id="KW-0678">Repressor</keyword>
<name>A0AAQ3QAN8_9LILI</name>
<dbReference type="InterPro" id="IPR038933">
    <property type="entry name" value="Ovate"/>
</dbReference>
<sequence>MQTNSPWLANRKVQAHRGRWSTTSMQRKKSLSASLVVVKSSSNPQKDFRDSMLEMIVENNIRASKDLEELLACYLSLNSNEYHDVIVKRADITTRNPEIRSNAMDFEALQSWMNIARPQEEAAAAAARHNLNYLRRFSIWALLKAQQPMK</sequence>
<evidence type="ECO:0000313" key="9">
    <source>
        <dbReference type="Proteomes" id="UP001327560"/>
    </source>
</evidence>
<evidence type="ECO:0000256" key="6">
    <source>
        <dbReference type="RuleBase" id="RU367028"/>
    </source>
</evidence>
<evidence type="ECO:0000259" key="7">
    <source>
        <dbReference type="PROSITE" id="PS51754"/>
    </source>
</evidence>
<evidence type="ECO:0000256" key="2">
    <source>
        <dbReference type="ARBA" id="ARBA00022491"/>
    </source>
</evidence>
<feature type="domain" description="OVATE" evidence="7">
    <location>
        <begin position="37"/>
        <end position="96"/>
    </location>
</feature>
<reference evidence="8 9" key="1">
    <citation type="submission" date="2023-10" db="EMBL/GenBank/DDBJ databases">
        <title>Chromosome-scale genome assembly provides insights into flower coloration mechanisms of Canna indica.</title>
        <authorList>
            <person name="Li C."/>
        </authorList>
    </citation>
    <scope>NUCLEOTIDE SEQUENCE [LARGE SCALE GENOMIC DNA]</scope>
    <source>
        <tissue evidence="8">Flower</tissue>
    </source>
</reference>
<evidence type="ECO:0000256" key="5">
    <source>
        <dbReference type="ARBA" id="ARBA00023242"/>
    </source>
</evidence>
<gene>
    <name evidence="8" type="ORF">Cni_G10457</name>
</gene>
<dbReference type="GO" id="GO:0005634">
    <property type="term" value="C:nucleus"/>
    <property type="evidence" value="ECO:0007669"/>
    <property type="project" value="UniProtKB-SubCell"/>
</dbReference>
<dbReference type="PANTHER" id="PTHR33057:SF82">
    <property type="entry name" value="TRANSCRIPTION REPRESSOR OFP5"/>
    <property type="match status" value="1"/>
</dbReference>
<dbReference type="NCBIfam" id="TIGR01568">
    <property type="entry name" value="A_thal_3678"/>
    <property type="match status" value="1"/>
</dbReference>
<keyword evidence="9" id="KW-1185">Reference proteome</keyword>
<evidence type="ECO:0000256" key="3">
    <source>
        <dbReference type="ARBA" id="ARBA00023015"/>
    </source>
</evidence>
<keyword evidence="4 6" id="KW-0804">Transcription</keyword>
<dbReference type="Pfam" id="PF04844">
    <property type="entry name" value="Ovate"/>
    <property type="match status" value="1"/>
</dbReference>
<dbReference type="Proteomes" id="UP001327560">
    <property type="component" value="Chromosome 3"/>
</dbReference>
<keyword evidence="5 6" id="KW-0539">Nucleus</keyword>
<dbReference type="PROSITE" id="PS51754">
    <property type="entry name" value="OVATE"/>
    <property type="match status" value="1"/>
</dbReference>
<dbReference type="AlphaFoldDB" id="A0AAQ3QAN8"/>
<dbReference type="PANTHER" id="PTHR33057">
    <property type="entry name" value="TRANSCRIPTION REPRESSOR OFP7-RELATED"/>
    <property type="match status" value="1"/>
</dbReference>
<dbReference type="EMBL" id="CP136892">
    <property type="protein sequence ID" value="WOL01740.1"/>
    <property type="molecule type" value="Genomic_DNA"/>
</dbReference>
<dbReference type="InterPro" id="IPR006458">
    <property type="entry name" value="Ovate_C"/>
</dbReference>
<proteinExistence type="predicted"/>
<dbReference type="GO" id="GO:0045892">
    <property type="term" value="P:negative regulation of DNA-templated transcription"/>
    <property type="evidence" value="ECO:0007669"/>
    <property type="project" value="UniProtKB-UniRule"/>
</dbReference>
<protein>
    <recommendedName>
        <fullName evidence="6">Transcription repressor</fullName>
    </recommendedName>
    <alternativeName>
        <fullName evidence="6">Ovate family protein</fullName>
    </alternativeName>
</protein>
<comment type="function">
    <text evidence="6">Transcriptional repressor that regulates multiple aspects of plant growth and development.</text>
</comment>
<comment type="subcellular location">
    <subcellularLocation>
        <location evidence="1 6">Nucleus</location>
    </subcellularLocation>
</comment>
<evidence type="ECO:0000256" key="1">
    <source>
        <dbReference type="ARBA" id="ARBA00004123"/>
    </source>
</evidence>
<keyword evidence="3 6" id="KW-0805">Transcription regulation</keyword>
<organism evidence="8 9">
    <name type="scientific">Canna indica</name>
    <name type="common">Indian-shot</name>
    <dbReference type="NCBI Taxonomy" id="4628"/>
    <lineage>
        <taxon>Eukaryota</taxon>
        <taxon>Viridiplantae</taxon>
        <taxon>Streptophyta</taxon>
        <taxon>Embryophyta</taxon>
        <taxon>Tracheophyta</taxon>
        <taxon>Spermatophyta</taxon>
        <taxon>Magnoliopsida</taxon>
        <taxon>Liliopsida</taxon>
        <taxon>Zingiberales</taxon>
        <taxon>Cannaceae</taxon>
        <taxon>Canna</taxon>
    </lineage>
</organism>
<evidence type="ECO:0000313" key="8">
    <source>
        <dbReference type="EMBL" id="WOL01740.1"/>
    </source>
</evidence>
<accession>A0AAQ3QAN8</accession>
<evidence type="ECO:0000256" key="4">
    <source>
        <dbReference type="ARBA" id="ARBA00023163"/>
    </source>
</evidence>